<keyword evidence="5" id="KW-0106">Calcium</keyword>
<keyword evidence="4 9" id="KW-0812">Transmembrane</keyword>
<dbReference type="GO" id="GO:0016020">
    <property type="term" value="C:membrane"/>
    <property type="evidence" value="ECO:0007669"/>
    <property type="project" value="UniProtKB-ARBA"/>
</dbReference>
<dbReference type="CDD" id="cd00051">
    <property type="entry name" value="EFh"/>
    <property type="match status" value="1"/>
</dbReference>
<evidence type="ECO:0000313" key="13">
    <source>
        <dbReference type="Proteomes" id="UP001632038"/>
    </source>
</evidence>
<dbReference type="InterPro" id="IPR011992">
    <property type="entry name" value="EF-hand-dom_pair"/>
</dbReference>
<feature type="chain" id="PRO_5044775335" description="EF-hand domain-containing protein" evidence="10">
    <location>
        <begin position="21"/>
        <end position="705"/>
    </location>
</feature>
<dbReference type="InterPro" id="IPR002048">
    <property type="entry name" value="EF_hand_dom"/>
</dbReference>
<evidence type="ECO:0000259" key="11">
    <source>
        <dbReference type="PROSITE" id="PS50222"/>
    </source>
</evidence>
<dbReference type="PROSITE" id="PS00018">
    <property type="entry name" value="EF_HAND_1"/>
    <property type="match status" value="4"/>
</dbReference>
<keyword evidence="3" id="KW-0050">Antiport</keyword>
<feature type="transmembrane region" description="Helical" evidence="9">
    <location>
        <begin position="586"/>
        <end position="607"/>
    </location>
</feature>
<feature type="domain" description="EF-hand" evidence="11">
    <location>
        <begin position="442"/>
        <end position="477"/>
    </location>
</feature>
<evidence type="ECO:0000256" key="9">
    <source>
        <dbReference type="SAM" id="Phobius"/>
    </source>
</evidence>
<evidence type="ECO:0000256" key="4">
    <source>
        <dbReference type="ARBA" id="ARBA00022692"/>
    </source>
</evidence>
<dbReference type="Pfam" id="PF13499">
    <property type="entry name" value="EF-hand_7"/>
    <property type="match status" value="1"/>
</dbReference>
<dbReference type="GO" id="GO:0012505">
    <property type="term" value="C:endomembrane system"/>
    <property type="evidence" value="ECO:0007669"/>
    <property type="project" value="UniProtKB-SubCell"/>
</dbReference>
<evidence type="ECO:0000256" key="5">
    <source>
        <dbReference type="ARBA" id="ARBA00022837"/>
    </source>
</evidence>
<feature type="transmembrane region" description="Helical" evidence="9">
    <location>
        <begin position="678"/>
        <end position="702"/>
    </location>
</feature>
<keyword evidence="8 9" id="KW-0472">Membrane</keyword>
<feature type="transmembrane region" description="Helical" evidence="9">
    <location>
        <begin position="244"/>
        <end position="263"/>
    </location>
</feature>
<dbReference type="SUPFAM" id="SSF47473">
    <property type="entry name" value="EF-hand"/>
    <property type="match status" value="1"/>
</dbReference>
<feature type="domain" description="EF-hand" evidence="11">
    <location>
        <begin position="345"/>
        <end position="380"/>
    </location>
</feature>
<keyword evidence="10" id="KW-0732">Signal</keyword>
<evidence type="ECO:0000313" key="12">
    <source>
        <dbReference type="EMBL" id="KAL3643493.1"/>
    </source>
</evidence>
<evidence type="ECO:0000256" key="1">
    <source>
        <dbReference type="ARBA" id="ARBA00004127"/>
    </source>
</evidence>
<feature type="transmembrane region" description="Helical" evidence="9">
    <location>
        <begin position="547"/>
        <end position="566"/>
    </location>
</feature>
<evidence type="ECO:0000256" key="8">
    <source>
        <dbReference type="ARBA" id="ARBA00023136"/>
    </source>
</evidence>
<feature type="domain" description="EF-hand" evidence="11">
    <location>
        <begin position="482"/>
        <end position="517"/>
    </location>
</feature>
<dbReference type="PROSITE" id="PS50222">
    <property type="entry name" value="EF_HAND_2"/>
    <property type="match status" value="3"/>
</dbReference>
<keyword evidence="2" id="KW-0813">Transport</keyword>
<feature type="signal peptide" evidence="10">
    <location>
        <begin position="1"/>
        <end position="20"/>
    </location>
</feature>
<keyword evidence="6 9" id="KW-1133">Transmembrane helix</keyword>
<name>A0ABD3DMI2_9LAMI</name>
<gene>
    <name evidence="12" type="ORF">CASFOL_014308</name>
</gene>
<feature type="transmembrane region" description="Helical" evidence="9">
    <location>
        <begin position="628"/>
        <end position="646"/>
    </location>
</feature>
<dbReference type="EMBL" id="JAVIJP010000016">
    <property type="protein sequence ID" value="KAL3643493.1"/>
    <property type="molecule type" value="Genomic_DNA"/>
</dbReference>
<dbReference type="InterPro" id="IPR004713">
    <property type="entry name" value="CaH_exchang"/>
</dbReference>
<dbReference type="Pfam" id="PF01699">
    <property type="entry name" value="Na_Ca_ex"/>
    <property type="match status" value="1"/>
</dbReference>
<protein>
    <recommendedName>
        <fullName evidence="11">EF-hand domain-containing protein</fullName>
    </recommendedName>
</protein>
<feature type="transmembrane region" description="Helical" evidence="9">
    <location>
        <begin position="149"/>
        <end position="173"/>
    </location>
</feature>
<proteinExistence type="predicted"/>
<dbReference type="Proteomes" id="UP001632038">
    <property type="component" value="Unassembled WGS sequence"/>
</dbReference>
<evidence type="ECO:0000256" key="6">
    <source>
        <dbReference type="ARBA" id="ARBA00022989"/>
    </source>
</evidence>
<sequence>MATITQSLISLVFLIGIAESRILTLHSSDDHLVSDGVDRFIKNQSSSFITTNNNINGPSFPNACDHQYGFLPCAENAAGFIFQILVYQSLLIFGEKQIGRGSKVLFNIIGAGKFGGIIFRILMVLPSMMLMIVSGVFSSKENAQSQVSLGVGIYAGITVFSLTVHWGICVIFARRDLINKSKEDTTDQATTSNCLAAKDKLTILKDTGVQIDQQTRYTAGIMLLSLIPYIIVQLDDFLYTSKSIVTLIALIVSALSLIAYFVYQILNPWIQQRSLDYSKYEMLRTGFLQHVQRQGQLVQEDGKLNADLIKKLFEETDKDADRRIAKGELENLVLDIIKTDKVKVDQTFAVSQVMETFDFDDDKCITEEEFVKGCKKWIDETKQSPENSQSSSANVFQELFTLFKEKKHDDPQEMDKIMSKILKHAETQLLKNESLITDDGKPNIEGIQNLFKQFDANKDKSISKTELEQLISTVKFGEFQPKHEDVLKELFKDFDTDNNNIIEEPEFIDGVSKWLNKAVSVANAPDKKTSVDEFDKIVWKQTVFNKWSLLVSLSQVLLGFVIMTFLGGPLMVSILQLSHAMSFPSFSISFVIVPLAMNARAVIAAIFPASQKSKRTASLTFSEIYGGVIMNNIAGMTTLLAIVYAKDLTWDFSAEVLTILVVCAAVGTLAYTSTTYPLWTCIVAFLLYPFSLGLFYFVQVYWSWN</sequence>
<dbReference type="SMART" id="SM00054">
    <property type="entry name" value="EFh"/>
    <property type="match status" value="4"/>
</dbReference>
<dbReference type="PANTHER" id="PTHR31503:SF85">
    <property type="entry name" value="CALCIUM-BINDING EF-HAND FAMILY PROTEIN"/>
    <property type="match status" value="1"/>
</dbReference>
<evidence type="ECO:0000256" key="7">
    <source>
        <dbReference type="ARBA" id="ARBA00023065"/>
    </source>
</evidence>
<dbReference type="GO" id="GO:0015368">
    <property type="term" value="F:calcium:monoatomic cation antiporter activity"/>
    <property type="evidence" value="ECO:0007669"/>
    <property type="project" value="UniProtKB-ARBA"/>
</dbReference>
<keyword evidence="13" id="KW-1185">Reference proteome</keyword>
<feature type="transmembrane region" description="Helical" evidence="9">
    <location>
        <begin position="652"/>
        <end position="671"/>
    </location>
</feature>
<dbReference type="InterPro" id="IPR018247">
    <property type="entry name" value="EF_Hand_1_Ca_BS"/>
</dbReference>
<organism evidence="12 13">
    <name type="scientific">Castilleja foliolosa</name>
    <dbReference type="NCBI Taxonomy" id="1961234"/>
    <lineage>
        <taxon>Eukaryota</taxon>
        <taxon>Viridiplantae</taxon>
        <taxon>Streptophyta</taxon>
        <taxon>Embryophyta</taxon>
        <taxon>Tracheophyta</taxon>
        <taxon>Spermatophyta</taxon>
        <taxon>Magnoliopsida</taxon>
        <taxon>eudicotyledons</taxon>
        <taxon>Gunneridae</taxon>
        <taxon>Pentapetalae</taxon>
        <taxon>asterids</taxon>
        <taxon>lamiids</taxon>
        <taxon>Lamiales</taxon>
        <taxon>Orobanchaceae</taxon>
        <taxon>Pedicularideae</taxon>
        <taxon>Castillejinae</taxon>
        <taxon>Castilleja</taxon>
    </lineage>
</organism>
<comment type="caution">
    <text evidence="12">The sequence shown here is derived from an EMBL/GenBank/DDBJ whole genome shotgun (WGS) entry which is preliminary data.</text>
</comment>
<comment type="subcellular location">
    <subcellularLocation>
        <location evidence="1">Endomembrane system</location>
        <topology evidence="1">Multi-pass membrane protein</topology>
    </subcellularLocation>
</comment>
<reference evidence="13" key="1">
    <citation type="journal article" date="2024" name="IScience">
        <title>Strigolactones Initiate the Formation of Haustorium-like Structures in Castilleja.</title>
        <authorList>
            <person name="Buerger M."/>
            <person name="Peterson D."/>
            <person name="Chory J."/>
        </authorList>
    </citation>
    <scope>NUCLEOTIDE SEQUENCE [LARGE SCALE GENOMIC DNA]</scope>
</reference>
<dbReference type="AlphaFoldDB" id="A0ABD3DMI2"/>
<feature type="transmembrane region" description="Helical" evidence="9">
    <location>
        <begin position="114"/>
        <end position="137"/>
    </location>
</feature>
<evidence type="ECO:0000256" key="10">
    <source>
        <dbReference type="SAM" id="SignalP"/>
    </source>
</evidence>
<feature type="transmembrane region" description="Helical" evidence="9">
    <location>
        <begin position="77"/>
        <end position="94"/>
    </location>
</feature>
<dbReference type="PANTHER" id="PTHR31503">
    <property type="entry name" value="VACUOLAR CALCIUM ION TRANSPORTER"/>
    <property type="match status" value="1"/>
</dbReference>
<keyword evidence="7" id="KW-0406">Ion transport</keyword>
<dbReference type="InterPro" id="IPR004837">
    <property type="entry name" value="NaCa_Exmemb"/>
</dbReference>
<feature type="transmembrane region" description="Helical" evidence="9">
    <location>
        <begin position="215"/>
        <end position="232"/>
    </location>
</feature>
<evidence type="ECO:0000256" key="2">
    <source>
        <dbReference type="ARBA" id="ARBA00022448"/>
    </source>
</evidence>
<dbReference type="Gene3D" id="1.10.238.10">
    <property type="entry name" value="EF-hand"/>
    <property type="match status" value="2"/>
</dbReference>
<accession>A0ABD3DMI2</accession>
<evidence type="ECO:0000256" key="3">
    <source>
        <dbReference type="ARBA" id="ARBA00022449"/>
    </source>
</evidence>